<dbReference type="InterPro" id="IPR011006">
    <property type="entry name" value="CheY-like_superfamily"/>
</dbReference>
<organism evidence="4 5">
    <name type="scientific">Azospira restricta</name>
    <dbReference type="NCBI Taxonomy" id="404405"/>
    <lineage>
        <taxon>Bacteria</taxon>
        <taxon>Pseudomonadati</taxon>
        <taxon>Pseudomonadota</taxon>
        <taxon>Betaproteobacteria</taxon>
        <taxon>Rhodocyclales</taxon>
        <taxon>Rhodocyclaceae</taxon>
        <taxon>Azospira</taxon>
    </lineage>
</organism>
<feature type="domain" description="Response regulatory" evidence="3">
    <location>
        <begin position="6"/>
        <end position="121"/>
    </location>
</feature>
<proteinExistence type="predicted"/>
<keyword evidence="1 2" id="KW-0597">Phosphoprotein</keyword>
<evidence type="ECO:0000313" key="4">
    <source>
        <dbReference type="EMBL" id="QRJ62497.1"/>
    </source>
</evidence>
<dbReference type="RefSeq" id="WP_203386029.1">
    <property type="nucleotide sequence ID" value="NZ_CP064781.1"/>
</dbReference>
<dbReference type="SMART" id="SM00448">
    <property type="entry name" value="REC"/>
    <property type="match status" value="1"/>
</dbReference>
<evidence type="ECO:0000256" key="2">
    <source>
        <dbReference type="PROSITE-ProRule" id="PRU00169"/>
    </source>
</evidence>
<dbReference type="AlphaFoldDB" id="A0A974SMI9"/>
<gene>
    <name evidence="4" type="ORF">IWH25_11975</name>
</gene>
<evidence type="ECO:0000313" key="5">
    <source>
        <dbReference type="Proteomes" id="UP000663444"/>
    </source>
</evidence>
<dbReference type="Gene3D" id="3.40.50.2300">
    <property type="match status" value="1"/>
</dbReference>
<sequence>MAEGQKILVVDDDELMRTMVIESIGDTYRITDVGSGEACLDAAAGDRPEVILLDVEMPGMDGYETCRRLKADFDLAAIPVIFVSAHDEIEARLRGYEAGADDYIVKPLDFRELQAKIFGLLNRLSERAQLREMASYASQTAMTAMSSMSEVGSLLQTLQAFNSCTSYQELTEKTIAGIAAYGLEGAVQVRTPEGPLTRASRGDATPLEASVIGHMSGMERIVQYRNRLSITYPNVSLLISNMPLEDADRCGRLRDHLAVLAESADVRAATLIAEARTHRRGERIAAAVQRITRTLNDIDHEQRHTRVATGMAVQDFTTRLERAYVGLSLTEAQEEFIAGVCSEGIAKILDAQMAESSQQDKMTAIIHELEGMLAL</sequence>
<dbReference type="GO" id="GO:0000155">
    <property type="term" value="F:phosphorelay sensor kinase activity"/>
    <property type="evidence" value="ECO:0007669"/>
    <property type="project" value="TreeGrafter"/>
</dbReference>
<reference evidence="4" key="1">
    <citation type="submission" date="2020-11" db="EMBL/GenBank/DDBJ databases">
        <title>Azospira restricta DSM 18626 genome sequence.</title>
        <authorList>
            <person name="Moe W.M."/>
        </authorList>
    </citation>
    <scope>NUCLEOTIDE SEQUENCE</scope>
    <source>
        <strain evidence="4">DSM 18626</strain>
    </source>
</reference>
<dbReference type="PANTHER" id="PTHR43547:SF2">
    <property type="entry name" value="HYBRID SIGNAL TRANSDUCTION HISTIDINE KINASE C"/>
    <property type="match status" value="1"/>
</dbReference>
<dbReference type="PANTHER" id="PTHR43547">
    <property type="entry name" value="TWO-COMPONENT HISTIDINE KINASE"/>
    <property type="match status" value="1"/>
</dbReference>
<dbReference type="EMBL" id="CP064781">
    <property type="protein sequence ID" value="QRJ62497.1"/>
    <property type="molecule type" value="Genomic_DNA"/>
</dbReference>
<dbReference type="Proteomes" id="UP000663444">
    <property type="component" value="Chromosome"/>
</dbReference>
<feature type="modified residue" description="4-aspartylphosphate" evidence="2">
    <location>
        <position position="54"/>
    </location>
</feature>
<name>A0A974SMI9_9RHOO</name>
<dbReference type="SUPFAM" id="SSF52172">
    <property type="entry name" value="CheY-like"/>
    <property type="match status" value="1"/>
</dbReference>
<dbReference type="KEGG" id="ares:IWH25_11975"/>
<evidence type="ECO:0000256" key="1">
    <source>
        <dbReference type="ARBA" id="ARBA00022553"/>
    </source>
</evidence>
<dbReference type="PROSITE" id="PS50110">
    <property type="entry name" value="RESPONSE_REGULATORY"/>
    <property type="match status" value="1"/>
</dbReference>
<keyword evidence="5" id="KW-1185">Reference proteome</keyword>
<protein>
    <submittedName>
        <fullName evidence="4">Response regulator</fullName>
    </submittedName>
</protein>
<dbReference type="InterPro" id="IPR001789">
    <property type="entry name" value="Sig_transdc_resp-reg_receiver"/>
</dbReference>
<evidence type="ECO:0000259" key="3">
    <source>
        <dbReference type="PROSITE" id="PS50110"/>
    </source>
</evidence>
<dbReference type="Pfam" id="PF00072">
    <property type="entry name" value="Response_reg"/>
    <property type="match status" value="1"/>
</dbReference>
<accession>A0A974SMI9</accession>